<feature type="transmembrane region" description="Helical" evidence="6">
    <location>
        <begin position="312"/>
        <end position="328"/>
    </location>
</feature>
<sequence length="370" mass="40113">MLNDSLARSSELFMYIAALIYTVVFIAFTSDVVANSRVTRRLEGRSEGIAQKPTVKAKIKVGAGAVSDASATANTAADTVRTGGTEQGTGERGMGYKGAAARALEGEVADSAMLYTGVRRPAARIAVVVMVLAALVHTAAVIMRGIAAQRVPWGNMYEFCTTGALMVSAVFLITLIFRDVRFVGTLVSGLVLIMLCAATIGFPTPVGHLKPALQSYWLVIHVSIAVLASGVFTITFAMAVLQLVQTRREQRILNGKSGGWAFMRLVPSAQALENFAFRMNALAFVMWTFTLAAGAIWANHAWGRYWGWDTKEVWTFVIWVVYAAYLHARATRGWAGPRSAWLSIIGYACIIFNFTVVNIFFSGLHSYSGL</sequence>
<dbReference type="InterPro" id="IPR045062">
    <property type="entry name" value="Cyt_c_biogenesis_CcsA/CcmC"/>
</dbReference>
<dbReference type="InterPro" id="IPR017562">
    <property type="entry name" value="Cyt_c_biogenesis_CcsA"/>
</dbReference>
<dbReference type="GO" id="GO:0017004">
    <property type="term" value="P:cytochrome complex assembly"/>
    <property type="evidence" value="ECO:0007669"/>
    <property type="project" value="UniProtKB-KW"/>
</dbReference>
<accession>A0A2A8D9T8</accession>
<feature type="transmembrane region" description="Helical" evidence="6">
    <location>
        <begin position="281"/>
        <end position="300"/>
    </location>
</feature>
<dbReference type="PANTHER" id="PTHR30071:SF1">
    <property type="entry name" value="CYTOCHROME B_B6 PROTEIN-RELATED"/>
    <property type="match status" value="1"/>
</dbReference>
<protein>
    <submittedName>
        <fullName evidence="8">C-type cytochrome biogenesis protein CcsB</fullName>
    </submittedName>
</protein>
<comment type="caution">
    <text evidence="8">The sequence shown here is derived from an EMBL/GenBank/DDBJ whole genome shotgun (WGS) entry which is preliminary data.</text>
</comment>
<dbReference type="Pfam" id="PF01578">
    <property type="entry name" value="Cytochrom_C_asm"/>
    <property type="match status" value="1"/>
</dbReference>
<feature type="transmembrane region" description="Helical" evidence="6">
    <location>
        <begin position="12"/>
        <end position="34"/>
    </location>
</feature>
<feature type="transmembrane region" description="Helical" evidence="6">
    <location>
        <begin position="156"/>
        <end position="177"/>
    </location>
</feature>
<evidence type="ECO:0000256" key="6">
    <source>
        <dbReference type="SAM" id="Phobius"/>
    </source>
</evidence>
<keyword evidence="3" id="KW-0201">Cytochrome c-type biogenesis</keyword>
<evidence type="ECO:0000259" key="7">
    <source>
        <dbReference type="Pfam" id="PF01578"/>
    </source>
</evidence>
<dbReference type="PANTHER" id="PTHR30071">
    <property type="entry name" value="HEME EXPORTER PROTEIN C"/>
    <property type="match status" value="1"/>
</dbReference>
<keyword evidence="4 6" id="KW-1133">Transmembrane helix</keyword>
<dbReference type="Proteomes" id="UP000219947">
    <property type="component" value="Unassembled WGS sequence"/>
</dbReference>
<dbReference type="InterPro" id="IPR002541">
    <property type="entry name" value="Cyt_c_assembly"/>
</dbReference>
<dbReference type="NCBIfam" id="TIGR03144">
    <property type="entry name" value="cytochr_II_ccsB"/>
    <property type="match status" value="1"/>
</dbReference>
<keyword evidence="2 6" id="KW-0812">Transmembrane</keyword>
<evidence type="ECO:0000313" key="9">
    <source>
        <dbReference type="Proteomes" id="UP000219947"/>
    </source>
</evidence>
<evidence type="ECO:0000256" key="3">
    <source>
        <dbReference type="ARBA" id="ARBA00022748"/>
    </source>
</evidence>
<evidence type="ECO:0000256" key="2">
    <source>
        <dbReference type="ARBA" id="ARBA00022692"/>
    </source>
</evidence>
<keyword evidence="5 6" id="KW-0472">Membrane</keyword>
<dbReference type="GO" id="GO:0005886">
    <property type="term" value="C:plasma membrane"/>
    <property type="evidence" value="ECO:0007669"/>
    <property type="project" value="TreeGrafter"/>
</dbReference>
<keyword evidence="9" id="KW-1185">Reference proteome</keyword>
<evidence type="ECO:0000256" key="4">
    <source>
        <dbReference type="ARBA" id="ARBA00022989"/>
    </source>
</evidence>
<feature type="transmembrane region" description="Helical" evidence="6">
    <location>
        <begin position="340"/>
        <end position="361"/>
    </location>
</feature>
<evidence type="ECO:0000313" key="8">
    <source>
        <dbReference type="EMBL" id="PEN17358.1"/>
    </source>
</evidence>
<reference evidence="8" key="1">
    <citation type="submission" date="2017-10" db="EMBL/GenBank/DDBJ databases">
        <title>Kefir isolates.</title>
        <authorList>
            <person name="Kim Y."/>
            <person name="Blasche S."/>
        </authorList>
    </citation>
    <scope>NUCLEOTIDE SEQUENCE [LARGE SCALE GENOMIC DNA]</scope>
    <source>
        <strain evidence="8">OG2-2</strain>
    </source>
</reference>
<name>A0A2A8D9T8_9MICC</name>
<dbReference type="AlphaFoldDB" id="A0A2A8D9T8"/>
<evidence type="ECO:0000256" key="5">
    <source>
        <dbReference type="ARBA" id="ARBA00023136"/>
    </source>
</evidence>
<dbReference type="EMBL" id="PDEV01000001">
    <property type="protein sequence ID" value="PEN17358.1"/>
    <property type="molecule type" value="Genomic_DNA"/>
</dbReference>
<dbReference type="GO" id="GO:0020037">
    <property type="term" value="F:heme binding"/>
    <property type="evidence" value="ECO:0007669"/>
    <property type="project" value="InterPro"/>
</dbReference>
<feature type="domain" description="Cytochrome c assembly protein" evidence="7">
    <location>
        <begin position="164"/>
        <end position="365"/>
    </location>
</feature>
<gene>
    <name evidence="8" type="primary">ccsB</name>
    <name evidence="8" type="ORF">CRM92_04975</name>
</gene>
<feature type="transmembrane region" description="Helical" evidence="6">
    <location>
        <begin position="122"/>
        <end position="144"/>
    </location>
</feature>
<feature type="transmembrane region" description="Helical" evidence="6">
    <location>
        <begin position="216"/>
        <end position="241"/>
    </location>
</feature>
<dbReference type="RefSeq" id="WP_098042492.1">
    <property type="nucleotide sequence ID" value="NZ_CAURLQ010000010.1"/>
</dbReference>
<organism evidence="8 9">
    <name type="scientific">Rothia dentocariosa</name>
    <dbReference type="NCBI Taxonomy" id="2047"/>
    <lineage>
        <taxon>Bacteria</taxon>
        <taxon>Bacillati</taxon>
        <taxon>Actinomycetota</taxon>
        <taxon>Actinomycetes</taxon>
        <taxon>Micrococcales</taxon>
        <taxon>Micrococcaceae</taxon>
        <taxon>Rothia</taxon>
    </lineage>
</organism>
<comment type="subcellular location">
    <subcellularLocation>
        <location evidence="1">Membrane</location>
        <topology evidence="1">Multi-pass membrane protein</topology>
    </subcellularLocation>
</comment>
<evidence type="ECO:0000256" key="1">
    <source>
        <dbReference type="ARBA" id="ARBA00004141"/>
    </source>
</evidence>
<feature type="transmembrane region" description="Helical" evidence="6">
    <location>
        <begin position="182"/>
        <end position="204"/>
    </location>
</feature>
<proteinExistence type="predicted"/>